<dbReference type="EMBL" id="JAOUSE010000010">
    <property type="protein sequence ID" value="MCU9593931.1"/>
    <property type="molecule type" value="Genomic_DNA"/>
</dbReference>
<dbReference type="PROSITE" id="PS51257">
    <property type="entry name" value="PROKAR_LIPOPROTEIN"/>
    <property type="match status" value="1"/>
</dbReference>
<comment type="caution">
    <text evidence="4">The sequence shown here is derived from an EMBL/GenBank/DDBJ whole genome shotgun (WGS) entry which is preliminary data.</text>
</comment>
<protein>
    <submittedName>
        <fullName evidence="4">ABC transporter substrate-binding protein</fullName>
    </submittedName>
</protein>
<dbReference type="SUPFAM" id="SSF53850">
    <property type="entry name" value="Periplasmic binding protein-like II"/>
    <property type="match status" value="1"/>
</dbReference>
<organism evidence="4 5">
    <name type="scientific">Pallidibacillus thermolactis</name>
    <dbReference type="NCBI Taxonomy" id="251051"/>
    <lineage>
        <taxon>Bacteria</taxon>
        <taxon>Bacillati</taxon>
        <taxon>Bacillota</taxon>
        <taxon>Bacilli</taxon>
        <taxon>Bacillales</taxon>
        <taxon>Bacillaceae</taxon>
        <taxon>Pallidibacillus</taxon>
    </lineage>
</organism>
<dbReference type="Gene3D" id="3.40.190.10">
    <property type="entry name" value="Periplasmic binding protein-like II"/>
    <property type="match status" value="2"/>
</dbReference>
<evidence type="ECO:0000313" key="4">
    <source>
        <dbReference type="EMBL" id="MCU9593931.1"/>
    </source>
</evidence>
<evidence type="ECO:0000256" key="2">
    <source>
        <dbReference type="ARBA" id="ARBA00022448"/>
    </source>
</evidence>
<comment type="similarity">
    <text evidence="1">Belongs to the bacterial solute-binding protein 1 family.</text>
</comment>
<dbReference type="PANTHER" id="PTHR43649:SF34">
    <property type="entry name" value="ABC TRANSPORTER PERIPLASMIC-BINDING PROTEIN YCJN-RELATED"/>
    <property type="match status" value="1"/>
</dbReference>
<name>A0ABT2WE15_9BACI</name>
<evidence type="ECO:0000256" key="3">
    <source>
        <dbReference type="ARBA" id="ARBA00022729"/>
    </source>
</evidence>
<accession>A0ABT2WE15</accession>
<dbReference type="InterPro" id="IPR050490">
    <property type="entry name" value="Bact_solute-bd_prot1"/>
</dbReference>
<dbReference type="Proteomes" id="UP001208656">
    <property type="component" value="Unassembled WGS sequence"/>
</dbReference>
<evidence type="ECO:0000313" key="5">
    <source>
        <dbReference type="Proteomes" id="UP001208656"/>
    </source>
</evidence>
<keyword evidence="5" id="KW-1185">Reference proteome</keyword>
<keyword evidence="3" id="KW-0732">Signal</keyword>
<reference evidence="4 5" key="1">
    <citation type="submission" date="2022-10" db="EMBL/GenBank/DDBJ databases">
        <title>Description of Fervidibacillus gen. nov. in the family Fervidibacillaceae fam. nov. with two species, Fervidibacillus albus sp. nov., and Fervidibacillus halotolerans sp. nov., isolated from tidal flat sediments.</title>
        <authorList>
            <person name="Kwon K.K."/>
            <person name="Yang S.-H."/>
        </authorList>
    </citation>
    <scope>NUCLEOTIDE SEQUENCE [LARGE SCALE GENOMIC DNA]</scope>
    <source>
        <strain evidence="4 5">DSM 23332</strain>
    </source>
</reference>
<keyword evidence="2" id="KW-0813">Transport</keyword>
<dbReference type="InterPro" id="IPR006059">
    <property type="entry name" value="SBP"/>
</dbReference>
<evidence type="ECO:0000256" key="1">
    <source>
        <dbReference type="ARBA" id="ARBA00008520"/>
    </source>
</evidence>
<dbReference type="Pfam" id="PF01547">
    <property type="entry name" value="SBP_bac_1"/>
    <property type="match status" value="1"/>
</dbReference>
<gene>
    <name evidence="4" type="ORF">OEV82_05630</name>
</gene>
<sequence>MGIKKRFSKVLAMVTLAGTLILTGCGGSSESSNSSDKITIDIMQGKVEFHSQFEELAEVYEKENPEVDINITSVGGGTDYLSQLKTKFASGDEPAIFSLFGPVEVEQFKDDITDLSDMKAVELAFEGTLEAVTTEDGQVVGLPYNLEGYGLIYNKNVFEKAGINAEEIITYDDLEKAVKTLDSKKEELGIEAVFALPGKEKWVMSNHLGNVYLAPEFNHNVLEAWNSPTVAFEKGEEFKRMLDLQAKYSIQPVLNLDYSQQVEQYFSLESVAMIQQGNWVYPSIEQMDADFAENGIGMIPIPVEGLEGHLPVGIPNFWAVNNNKDEKTIQAAKDFLDWLYTSEIGKDYVLNKFKFVPAYEGYDAEQISDPLSRVVYEYSEKGKTIGWIFSGYPISWEPDTFGPNLQKYLDGKMSWDELVEDSIKDWEELRKK</sequence>
<proteinExistence type="inferred from homology"/>
<dbReference type="PANTHER" id="PTHR43649">
    <property type="entry name" value="ARABINOSE-BINDING PROTEIN-RELATED"/>
    <property type="match status" value="1"/>
</dbReference>